<evidence type="ECO:0000313" key="2">
    <source>
        <dbReference type="EMBL" id="HIQ90319.1"/>
    </source>
</evidence>
<dbReference type="Proteomes" id="UP000886786">
    <property type="component" value="Unassembled WGS sequence"/>
</dbReference>
<proteinExistence type="predicted"/>
<dbReference type="NCBIfam" id="NF033550">
    <property type="entry name" value="transpos_ISL3"/>
    <property type="match status" value="1"/>
</dbReference>
<dbReference type="AlphaFoldDB" id="A0A9D1CY81"/>
<dbReference type="InterPro" id="IPR002560">
    <property type="entry name" value="Transposase_DDE"/>
</dbReference>
<sequence>DVINWGFKRNCKIKITKVCGYDSLLVLDKQRYKCKHCNLTFVAKTNVVDFHKQISNDTNLNIKLELMQKGTEKDIARRNNVSTNHVNRILDSISEDTLIKNNGFLPTILGIDEFKATKDTKSKMAFIIVDQVHANIFDINNSRLSKDIQNYFNRYSKKERDKVKYITLDLYKPYYKILKKIFRNAILIPDRFHIVLQVRDALDNTRIKLCIKSNPNYKKLKKYWKLILKNEDDLSDQKRYSKCFRKEISQTQIVTYLINTDKQFYETYQIYQGILKAINTRDKKKFLNIIYHHSDNISPYMKKALRTFRNMEKYIVNSFDYEYSNGITEGMNNLIKQIKHSACGYRKFKHLKARVMLIKGLLNPIKAQ</sequence>
<dbReference type="Pfam" id="PF01610">
    <property type="entry name" value="DDE_Tnp_ISL3"/>
    <property type="match status" value="1"/>
</dbReference>
<comment type="caution">
    <text evidence="2">The sequence shown here is derived from an EMBL/GenBank/DDBJ whole genome shotgun (WGS) entry which is preliminary data.</text>
</comment>
<protein>
    <submittedName>
        <fullName evidence="2">ISL3 family transposase</fullName>
    </submittedName>
</protein>
<organism evidence="2 3">
    <name type="scientific">Candidatus Coprosoma intestinipullorum</name>
    <dbReference type="NCBI Taxonomy" id="2840752"/>
    <lineage>
        <taxon>Bacteria</taxon>
        <taxon>Bacillati</taxon>
        <taxon>Bacillota</taxon>
        <taxon>Bacillota incertae sedis</taxon>
        <taxon>Candidatus Coprosoma</taxon>
    </lineage>
</organism>
<reference evidence="2" key="2">
    <citation type="journal article" date="2021" name="PeerJ">
        <title>Extensive microbial diversity within the chicken gut microbiome revealed by metagenomics and culture.</title>
        <authorList>
            <person name="Gilroy R."/>
            <person name="Ravi A."/>
            <person name="Getino M."/>
            <person name="Pursley I."/>
            <person name="Horton D.L."/>
            <person name="Alikhan N.F."/>
            <person name="Baker D."/>
            <person name="Gharbi K."/>
            <person name="Hall N."/>
            <person name="Watson M."/>
            <person name="Adriaenssens E.M."/>
            <person name="Foster-Nyarko E."/>
            <person name="Jarju S."/>
            <person name="Secka A."/>
            <person name="Antonio M."/>
            <person name="Oren A."/>
            <person name="Chaudhuri R.R."/>
            <person name="La Ragione R."/>
            <person name="Hildebrand F."/>
            <person name="Pallen M.J."/>
        </authorList>
    </citation>
    <scope>NUCLEOTIDE SEQUENCE</scope>
    <source>
        <strain evidence="2">CHK147-3167</strain>
    </source>
</reference>
<dbReference type="EMBL" id="DVFV01000033">
    <property type="protein sequence ID" value="HIQ90319.1"/>
    <property type="molecule type" value="Genomic_DNA"/>
</dbReference>
<gene>
    <name evidence="2" type="ORF">IAB27_01630</name>
</gene>
<feature type="non-terminal residue" evidence="2">
    <location>
        <position position="1"/>
    </location>
</feature>
<dbReference type="PANTHER" id="PTHR33498:SF1">
    <property type="entry name" value="TRANSPOSASE FOR INSERTION SEQUENCE ELEMENT IS1557"/>
    <property type="match status" value="1"/>
</dbReference>
<evidence type="ECO:0000313" key="3">
    <source>
        <dbReference type="Proteomes" id="UP000886786"/>
    </source>
</evidence>
<accession>A0A9D1CY81</accession>
<dbReference type="PANTHER" id="PTHR33498">
    <property type="entry name" value="TRANSPOSASE FOR INSERTION SEQUENCE ELEMENT IS1557"/>
    <property type="match status" value="1"/>
</dbReference>
<name>A0A9D1CY81_9FIRM</name>
<dbReference type="InterPro" id="IPR047951">
    <property type="entry name" value="Transpos_ISL3"/>
</dbReference>
<evidence type="ECO:0000259" key="1">
    <source>
        <dbReference type="Pfam" id="PF01610"/>
    </source>
</evidence>
<reference evidence="2" key="1">
    <citation type="submission" date="2020-10" db="EMBL/GenBank/DDBJ databases">
        <authorList>
            <person name="Gilroy R."/>
        </authorList>
    </citation>
    <scope>NUCLEOTIDE SEQUENCE</scope>
    <source>
        <strain evidence="2">CHK147-3167</strain>
    </source>
</reference>
<feature type="domain" description="Transposase IS204/IS1001/IS1096/IS1165 DDE" evidence="1">
    <location>
        <begin position="109"/>
        <end position="355"/>
    </location>
</feature>